<dbReference type="AlphaFoldDB" id="A0A2V1IJX6"/>
<comment type="caution">
    <text evidence="2">The sequence shown here is derived from an EMBL/GenBank/DDBJ whole genome shotgun (WGS) entry which is preliminary data.</text>
</comment>
<evidence type="ECO:0000313" key="3">
    <source>
        <dbReference type="Proteomes" id="UP000244905"/>
    </source>
</evidence>
<evidence type="ECO:0000313" key="2">
    <source>
        <dbReference type="EMBL" id="PWB02218.1"/>
    </source>
</evidence>
<sequence length="72" mass="8258">MIQYYMQENNKQFWIARGALLVLMVGCCLSEGWIEDTALLVGTYVLSLLSFKVLLSFFDLCALLLYELEISL</sequence>
<accession>A0A2V1IJX6</accession>
<keyword evidence="3" id="KW-1185">Reference proteome</keyword>
<proteinExistence type="predicted"/>
<reference evidence="3" key="1">
    <citation type="submission" date="2018-02" db="EMBL/GenBank/DDBJ databases">
        <authorList>
            <person name="Clavel T."/>
            <person name="Strowig T."/>
        </authorList>
    </citation>
    <scope>NUCLEOTIDE SEQUENCE [LARGE SCALE GENOMIC DNA]</scope>
    <source>
        <strain evidence="3">DSM 103720</strain>
    </source>
</reference>
<name>A0A2V1IJX6_9BACT</name>
<protein>
    <submittedName>
        <fullName evidence="2">Uncharacterized protein</fullName>
    </submittedName>
</protein>
<organism evidence="2 3">
    <name type="scientific">Duncaniella muris</name>
    <dbReference type="NCBI Taxonomy" id="2094150"/>
    <lineage>
        <taxon>Bacteria</taxon>
        <taxon>Pseudomonadati</taxon>
        <taxon>Bacteroidota</taxon>
        <taxon>Bacteroidia</taxon>
        <taxon>Bacteroidales</taxon>
        <taxon>Muribaculaceae</taxon>
        <taxon>Duncaniella</taxon>
    </lineage>
</organism>
<evidence type="ECO:0000256" key="1">
    <source>
        <dbReference type="SAM" id="Phobius"/>
    </source>
</evidence>
<feature type="transmembrane region" description="Helical" evidence="1">
    <location>
        <begin position="40"/>
        <end position="66"/>
    </location>
</feature>
<feature type="transmembrane region" description="Helical" evidence="1">
    <location>
        <begin position="12"/>
        <end position="34"/>
    </location>
</feature>
<dbReference type="EMBL" id="PUEC01000014">
    <property type="protein sequence ID" value="PWB02218.1"/>
    <property type="molecule type" value="Genomic_DNA"/>
</dbReference>
<dbReference type="Proteomes" id="UP000244905">
    <property type="component" value="Unassembled WGS sequence"/>
</dbReference>
<keyword evidence="1" id="KW-0472">Membrane</keyword>
<keyword evidence="1" id="KW-0812">Transmembrane</keyword>
<gene>
    <name evidence="2" type="ORF">C5O23_07080</name>
</gene>
<keyword evidence="1" id="KW-1133">Transmembrane helix</keyword>